<evidence type="ECO:0000313" key="1">
    <source>
        <dbReference type="EMBL" id="MDA0160417.1"/>
    </source>
</evidence>
<accession>A0A9X3MRF1</accession>
<keyword evidence="2" id="KW-1185">Reference proteome</keyword>
<reference evidence="1" key="1">
    <citation type="submission" date="2022-10" db="EMBL/GenBank/DDBJ databases">
        <title>The WGS of Solirubrobacter ginsenosidimutans DSM 21036.</title>
        <authorList>
            <person name="Jiang Z."/>
        </authorList>
    </citation>
    <scope>NUCLEOTIDE SEQUENCE</scope>
    <source>
        <strain evidence="1">DSM 21036</strain>
    </source>
</reference>
<dbReference type="EMBL" id="JAPDOD010000005">
    <property type="protein sequence ID" value="MDA0160417.1"/>
    <property type="molecule type" value="Genomic_DNA"/>
</dbReference>
<organism evidence="1 2">
    <name type="scientific">Solirubrobacter ginsenosidimutans</name>
    <dbReference type="NCBI Taxonomy" id="490573"/>
    <lineage>
        <taxon>Bacteria</taxon>
        <taxon>Bacillati</taxon>
        <taxon>Actinomycetota</taxon>
        <taxon>Thermoleophilia</taxon>
        <taxon>Solirubrobacterales</taxon>
        <taxon>Solirubrobacteraceae</taxon>
        <taxon>Solirubrobacter</taxon>
    </lineage>
</organism>
<dbReference type="AlphaFoldDB" id="A0A9X3MRF1"/>
<protein>
    <submittedName>
        <fullName evidence="1">DUF1269 domain-containing protein</fullName>
    </submittedName>
</protein>
<sequence>MSLDLALLVFERVEGAERAYAGMLETSGSQPWVHEVSFVEHHRHDRIVVRGTFAGRYVDLDERGDVIGKRTGEGALTGALVGVLFGPAGLAVGLVAGGTVGGLKESEHAPHLHDAFLDELRAEVPVKSSALLLLAGPEHVDAMIAVLEGSGGRLVRHHLTPDAALALEAAVAGAPRVTPWTGE</sequence>
<dbReference type="InterPro" id="IPR009200">
    <property type="entry name" value="DUF1269_membrane"/>
</dbReference>
<comment type="caution">
    <text evidence="1">The sequence shown here is derived from an EMBL/GenBank/DDBJ whole genome shotgun (WGS) entry which is preliminary data.</text>
</comment>
<dbReference type="Proteomes" id="UP001149140">
    <property type="component" value="Unassembled WGS sequence"/>
</dbReference>
<name>A0A9X3MRF1_9ACTN</name>
<proteinExistence type="predicted"/>
<evidence type="ECO:0000313" key="2">
    <source>
        <dbReference type="Proteomes" id="UP001149140"/>
    </source>
</evidence>
<dbReference type="RefSeq" id="WP_270039241.1">
    <property type="nucleotide sequence ID" value="NZ_JAPDOD010000005.1"/>
</dbReference>
<gene>
    <name evidence="1" type="ORF">OM076_09080</name>
</gene>
<dbReference type="Pfam" id="PF06897">
    <property type="entry name" value="DUF1269"/>
    <property type="match status" value="1"/>
</dbReference>